<dbReference type="Gene3D" id="3.40.30.10">
    <property type="entry name" value="Glutaredoxin"/>
    <property type="match status" value="1"/>
</dbReference>
<gene>
    <name evidence="4" type="ORF">BDP27DRAFT_1286410</name>
</gene>
<accession>A0A9P5Q446</accession>
<dbReference type="InterPro" id="IPR011990">
    <property type="entry name" value="TPR-like_helical_dom_sf"/>
</dbReference>
<keyword evidence="1" id="KW-1015">Disulfide bond</keyword>
<dbReference type="EMBL" id="JADNRY010000010">
    <property type="protein sequence ID" value="KAF9075083.1"/>
    <property type="molecule type" value="Genomic_DNA"/>
</dbReference>
<dbReference type="CDD" id="cd02947">
    <property type="entry name" value="TRX_family"/>
    <property type="match status" value="1"/>
</dbReference>
<evidence type="ECO:0000256" key="2">
    <source>
        <dbReference type="PROSITE-ProRule" id="PRU00339"/>
    </source>
</evidence>
<organism evidence="4 5">
    <name type="scientific">Rhodocollybia butyracea</name>
    <dbReference type="NCBI Taxonomy" id="206335"/>
    <lineage>
        <taxon>Eukaryota</taxon>
        <taxon>Fungi</taxon>
        <taxon>Dikarya</taxon>
        <taxon>Basidiomycota</taxon>
        <taxon>Agaricomycotina</taxon>
        <taxon>Agaricomycetes</taxon>
        <taxon>Agaricomycetidae</taxon>
        <taxon>Agaricales</taxon>
        <taxon>Marasmiineae</taxon>
        <taxon>Omphalotaceae</taxon>
        <taxon>Rhodocollybia</taxon>
    </lineage>
</organism>
<dbReference type="GO" id="GO:0006950">
    <property type="term" value="P:response to stress"/>
    <property type="evidence" value="ECO:0007669"/>
    <property type="project" value="UniProtKB-ARBA"/>
</dbReference>
<dbReference type="Pfam" id="PF13414">
    <property type="entry name" value="TPR_11"/>
    <property type="match status" value="1"/>
</dbReference>
<dbReference type="SUPFAM" id="SSF52833">
    <property type="entry name" value="Thioredoxin-like"/>
    <property type="match status" value="1"/>
</dbReference>
<dbReference type="PROSITE" id="PS51352">
    <property type="entry name" value="THIOREDOXIN_2"/>
    <property type="match status" value="1"/>
</dbReference>
<dbReference type="InterPro" id="IPR019734">
    <property type="entry name" value="TPR_rpt"/>
</dbReference>
<sequence length="300" mass="33043">MDFTSSKPVGCGTPIEISSVAEWNSVLRLAYSQNKTVVVDFHASWCQPCKAIAPVYTNLAAQQPFTYFLRVDVDGNGSRPIAGKYSISAMPTFIVIKRPPEGDETGKGKVVETLQGADPHGLTRIVNNHASRAYAPPSTLQSREAEKSKDLGNDLFRKRQYAAAVDAYSNAIELSPNSGVLYANRALAYYKWILSKRDGADTPEKRVLLRVKQMVDSQKVTDIEERWGKGWVRMAEALLEAADEESMESVAEEQRAEGRKKLLEGTNEALMNAVDLSEGKTKAEAQTLLENVKKLLSVSS</sequence>
<proteinExistence type="predicted"/>
<keyword evidence="2" id="KW-0802">TPR repeat</keyword>
<name>A0A9P5Q446_9AGAR</name>
<dbReference type="AlphaFoldDB" id="A0A9P5Q446"/>
<keyword evidence="5" id="KW-1185">Reference proteome</keyword>
<dbReference type="InterPro" id="IPR013766">
    <property type="entry name" value="Thioredoxin_domain"/>
</dbReference>
<feature type="repeat" description="TPR" evidence="2">
    <location>
        <begin position="145"/>
        <end position="178"/>
    </location>
</feature>
<comment type="caution">
    <text evidence="4">The sequence shown here is derived from an EMBL/GenBank/DDBJ whole genome shotgun (WGS) entry which is preliminary data.</text>
</comment>
<dbReference type="PROSITE" id="PS50005">
    <property type="entry name" value="TPR"/>
    <property type="match status" value="1"/>
</dbReference>
<protein>
    <submittedName>
        <fullName evidence="4">Thioredoxin-like protein</fullName>
    </submittedName>
</protein>
<dbReference type="OrthoDB" id="2121326at2759"/>
<evidence type="ECO:0000259" key="3">
    <source>
        <dbReference type="PROSITE" id="PS51352"/>
    </source>
</evidence>
<evidence type="ECO:0000256" key="1">
    <source>
        <dbReference type="ARBA" id="ARBA00023157"/>
    </source>
</evidence>
<dbReference type="PRINTS" id="PR00421">
    <property type="entry name" value="THIOREDOXIN"/>
</dbReference>
<dbReference type="Pfam" id="PF00085">
    <property type="entry name" value="Thioredoxin"/>
    <property type="match status" value="1"/>
</dbReference>
<evidence type="ECO:0000313" key="5">
    <source>
        <dbReference type="Proteomes" id="UP000772434"/>
    </source>
</evidence>
<dbReference type="PANTHER" id="PTHR46115">
    <property type="entry name" value="THIOREDOXIN-LIKE PROTEIN 1"/>
    <property type="match status" value="1"/>
</dbReference>
<reference evidence="4" key="1">
    <citation type="submission" date="2020-11" db="EMBL/GenBank/DDBJ databases">
        <authorList>
            <consortium name="DOE Joint Genome Institute"/>
            <person name="Ahrendt S."/>
            <person name="Riley R."/>
            <person name="Andreopoulos W."/>
            <person name="Labutti K."/>
            <person name="Pangilinan J."/>
            <person name="Ruiz-Duenas F.J."/>
            <person name="Barrasa J.M."/>
            <person name="Sanchez-Garcia M."/>
            <person name="Camarero S."/>
            <person name="Miyauchi S."/>
            <person name="Serrano A."/>
            <person name="Linde D."/>
            <person name="Babiker R."/>
            <person name="Drula E."/>
            <person name="Ayuso-Fernandez I."/>
            <person name="Pacheco R."/>
            <person name="Padilla G."/>
            <person name="Ferreira P."/>
            <person name="Barriuso J."/>
            <person name="Kellner H."/>
            <person name="Castanera R."/>
            <person name="Alfaro M."/>
            <person name="Ramirez L."/>
            <person name="Pisabarro A.G."/>
            <person name="Kuo A."/>
            <person name="Tritt A."/>
            <person name="Lipzen A."/>
            <person name="He G."/>
            <person name="Yan M."/>
            <person name="Ng V."/>
            <person name="Cullen D."/>
            <person name="Martin F."/>
            <person name="Rosso M.-N."/>
            <person name="Henrissat B."/>
            <person name="Hibbett D."/>
            <person name="Martinez A.T."/>
            <person name="Grigoriev I.V."/>
        </authorList>
    </citation>
    <scope>NUCLEOTIDE SEQUENCE</scope>
    <source>
        <strain evidence="4">AH 40177</strain>
    </source>
</reference>
<dbReference type="Gene3D" id="1.25.40.10">
    <property type="entry name" value="Tetratricopeptide repeat domain"/>
    <property type="match status" value="1"/>
</dbReference>
<feature type="domain" description="Thioredoxin" evidence="3">
    <location>
        <begin position="1"/>
        <end position="131"/>
    </location>
</feature>
<dbReference type="InterPro" id="IPR036249">
    <property type="entry name" value="Thioredoxin-like_sf"/>
</dbReference>
<dbReference type="Proteomes" id="UP000772434">
    <property type="component" value="Unassembled WGS sequence"/>
</dbReference>
<dbReference type="SUPFAM" id="SSF48452">
    <property type="entry name" value="TPR-like"/>
    <property type="match status" value="1"/>
</dbReference>
<evidence type="ECO:0000313" key="4">
    <source>
        <dbReference type="EMBL" id="KAF9075083.1"/>
    </source>
</evidence>